<dbReference type="Gene3D" id="3.40.309.10">
    <property type="entry name" value="Aldehyde Dehydrogenase, Chain A, domain 2"/>
    <property type="match status" value="1"/>
</dbReference>
<evidence type="ECO:0000313" key="4">
    <source>
        <dbReference type="Proteomes" id="UP001271792"/>
    </source>
</evidence>
<keyword evidence="1" id="KW-0560">Oxidoreductase</keyword>
<dbReference type="SUPFAM" id="SSF53720">
    <property type="entry name" value="ALDH-like"/>
    <property type="match status" value="1"/>
</dbReference>
<proteinExistence type="predicted"/>
<dbReference type="InterPro" id="IPR016163">
    <property type="entry name" value="Ald_DH_C"/>
</dbReference>
<name>A0ABU4TZH6_9PSEU</name>
<keyword evidence="4" id="KW-1185">Reference proteome</keyword>
<gene>
    <name evidence="3" type="ORF">SK571_30475</name>
</gene>
<dbReference type="Proteomes" id="UP001271792">
    <property type="component" value="Unassembled WGS sequence"/>
</dbReference>
<evidence type="ECO:0000313" key="3">
    <source>
        <dbReference type="EMBL" id="MDX8053719.1"/>
    </source>
</evidence>
<organism evidence="3 4">
    <name type="scientific">Lentzea kristufekii</name>
    <dbReference type="NCBI Taxonomy" id="3095430"/>
    <lineage>
        <taxon>Bacteria</taxon>
        <taxon>Bacillati</taxon>
        <taxon>Actinomycetota</taxon>
        <taxon>Actinomycetes</taxon>
        <taxon>Pseudonocardiales</taxon>
        <taxon>Pseudonocardiaceae</taxon>
        <taxon>Lentzea</taxon>
    </lineage>
</organism>
<dbReference type="InterPro" id="IPR016161">
    <property type="entry name" value="Ald_DH/histidinol_DH"/>
</dbReference>
<evidence type="ECO:0000256" key="1">
    <source>
        <dbReference type="ARBA" id="ARBA00023002"/>
    </source>
</evidence>
<dbReference type="PANTHER" id="PTHR43353:SF5">
    <property type="entry name" value="SUCCINATE-SEMIALDEHYDE DEHYDROGENASE, MITOCHONDRIAL"/>
    <property type="match status" value="1"/>
</dbReference>
<dbReference type="Gene3D" id="3.40.605.10">
    <property type="entry name" value="Aldehyde Dehydrogenase, Chain A, domain 1"/>
    <property type="match status" value="1"/>
</dbReference>
<dbReference type="InterPro" id="IPR050740">
    <property type="entry name" value="Aldehyde_DH_Superfamily"/>
</dbReference>
<accession>A0ABU4TZH6</accession>
<reference evidence="3 4" key="1">
    <citation type="submission" date="2023-11" db="EMBL/GenBank/DDBJ databases">
        <title>Lentzea sokolovensis, sp. nov., Lentzea kristufkii, sp. nov., and Lentzea miocenensis, sp. nov., rare actinobacteria from Sokolov Coal Basin, Miocene lacustrine sediment, Czech Republic.</title>
        <authorList>
            <person name="Lara A."/>
            <person name="Kotroba L."/>
            <person name="Nouioui I."/>
            <person name="Neumann-Schaal M."/>
            <person name="Mast Y."/>
            <person name="Chronakova A."/>
        </authorList>
    </citation>
    <scope>NUCLEOTIDE SEQUENCE [LARGE SCALE GENOMIC DNA]</scope>
    <source>
        <strain evidence="3 4">BCCO 10_0798</strain>
    </source>
</reference>
<dbReference type="InterPro" id="IPR016162">
    <property type="entry name" value="Ald_DH_N"/>
</dbReference>
<evidence type="ECO:0000259" key="2">
    <source>
        <dbReference type="Pfam" id="PF00171"/>
    </source>
</evidence>
<sequence>MSERQQMKTVPTYASFVGGQDLASDRHLYTVSARSVLEDVFSALTLKRKLDAGQADPAEFADRIVGRCAAAGDDVNEAALRAAAAAAPIWASTPLRTRLEGMAMIRERVRARHDEIVDTLIAEGNPRLLAQWQVSGMLTAASDDMLIWFETQLCQEFSVGPRRLFVRRVADGVVCVNPPQNAPASSALLGCMSLLAGNAIVVRAPRSAPLGVMYLLREFVAPVLEELGAPPGTLNVFCARPGRTIDTWLESPLVNDIFYTGSVERGLEVERRCIEAGKKPILELSGNDCVVVWHDADVELAAQALTEAFYGSGQICMVPNQVVAHPRIADELLVALDAALQKVKPGYPDEDGVLLSPVMRTERFFGYVRDALEHGAKLVRGGRRLEVDGTPSDTGMFLEPTVLRVDGLVDCRDIEMVREETFFPLLPIVVPQEAEDHSLLDDVIAFVESNRYGLRNSLWSKDPAVIDEFVRRVRNGGLLKVNDSHIGFAPYLPTHGGTGLTGGAFGEANYPALRTSHLQGVSIAEGVRPLDAVFDSYRLVAGVPAQKLMQNKE</sequence>
<comment type="caution">
    <text evidence="3">The sequence shown here is derived from an EMBL/GenBank/DDBJ whole genome shotgun (WGS) entry which is preliminary data.</text>
</comment>
<dbReference type="PANTHER" id="PTHR43353">
    <property type="entry name" value="SUCCINATE-SEMIALDEHYDE DEHYDROGENASE, MITOCHONDRIAL"/>
    <property type="match status" value="1"/>
</dbReference>
<dbReference type="EMBL" id="JAXAVV010000017">
    <property type="protein sequence ID" value="MDX8053719.1"/>
    <property type="molecule type" value="Genomic_DNA"/>
</dbReference>
<dbReference type="RefSeq" id="WP_319987525.1">
    <property type="nucleotide sequence ID" value="NZ_JAXAVV010000017.1"/>
</dbReference>
<feature type="domain" description="Aldehyde dehydrogenase" evidence="2">
    <location>
        <begin position="61"/>
        <end position="502"/>
    </location>
</feature>
<dbReference type="InterPro" id="IPR015590">
    <property type="entry name" value="Aldehyde_DH_dom"/>
</dbReference>
<protein>
    <submittedName>
        <fullName evidence="3">Aldehyde dehydrogenase family protein</fullName>
    </submittedName>
</protein>
<dbReference type="Pfam" id="PF00171">
    <property type="entry name" value="Aldedh"/>
    <property type="match status" value="1"/>
</dbReference>